<proteinExistence type="predicted"/>
<evidence type="ECO:0000313" key="5">
    <source>
        <dbReference type="EMBL" id="UQZ82034.1"/>
    </source>
</evidence>
<evidence type="ECO:0000256" key="3">
    <source>
        <dbReference type="ARBA" id="ARBA00022777"/>
    </source>
</evidence>
<gene>
    <name evidence="5" type="ORF">SK3146_01191</name>
</gene>
<evidence type="ECO:0000256" key="1">
    <source>
        <dbReference type="ARBA" id="ARBA00022679"/>
    </source>
</evidence>
<evidence type="ECO:0000256" key="2">
    <source>
        <dbReference type="ARBA" id="ARBA00022741"/>
    </source>
</evidence>
<keyword evidence="2" id="KW-0547">Nucleotide-binding</keyword>
<dbReference type="EMBL" id="CP027059">
    <property type="protein sequence ID" value="UQZ82034.1"/>
    <property type="molecule type" value="Genomic_DNA"/>
</dbReference>
<keyword evidence="4" id="KW-0067">ATP-binding</keyword>
<dbReference type="RefSeq" id="WP_249864219.1">
    <property type="nucleotide sequence ID" value="NZ_CP027059.1"/>
</dbReference>
<dbReference type="NCBIfam" id="NF040608">
    <property type="entry name" value="division_SteA"/>
    <property type="match status" value="1"/>
</dbReference>
<reference evidence="5" key="1">
    <citation type="submission" date="2018-02" db="EMBL/GenBank/DDBJ databases">
        <authorList>
            <person name="Kim S.-K."/>
            <person name="Jung H.-I."/>
            <person name="Lee S.-W."/>
        </authorList>
    </citation>
    <scope>NUCLEOTIDE SEQUENCE</scope>
    <source>
        <strain evidence="5">SK3146</strain>
    </source>
</reference>
<dbReference type="Gene3D" id="3.40.50.10240">
    <property type="entry name" value="Thiamin pyrophosphokinase, catalytic domain"/>
    <property type="match status" value="1"/>
</dbReference>
<reference evidence="5" key="2">
    <citation type="journal article" date="2021" name="J Anim Sci Technol">
        <title>Complete genome sequence of Paenibacillus konkukensis sp. nov. SK3146 as a potential probiotic strain.</title>
        <authorList>
            <person name="Jung H.I."/>
            <person name="Park S."/>
            <person name="Niu K.M."/>
            <person name="Lee S.W."/>
            <person name="Kothari D."/>
            <person name="Yi K.J."/>
            <person name="Kim S.K."/>
        </authorList>
    </citation>
    <scope>NUCLEOTIDE SEQUENCE</scope>
    <source>
        <strain evidence="5">SK3146</strain>
    </source>
</reference>
<keyword evidence="1" id="KW-0808">Transferase</keyword>
<dbReference type="InterPro" id="IPR047795">
    <property type="entry name" value="Put_SteA-like"/>
</dbReference>
<organism evidence="5 6">
    <name type="scientific">Paenibacillus konkukensis</name>
    <dbReference type="NCBI Taxonomy" id="2020716"/>
    <lineage>
        <taxon>Bacteria</taxon>
        <taxon>Bacillati</taxon>
        <taxon>Bacillota</taxon>
        <taxon>Bacilli</taxon>
        <taxon>Bacillales</taxon>
        <taxon>Paenibacillaceae</taxon>
        <taxon>Paenibacillus</taxon>
    </lineage>
</organism>
<evidence type="ECO:0000313" key="6">
    <source>
        <dbReference type="Proteomes" id="UP001057134"/>
    </source>
</evidence>
<protein>
    <submittedName>
        <fullName evidence="5">Thiamine pyrophosphokinase, catalytic domain</fullName>
    </submittedName>
</protein>
<evidence type="ECO:0000256" key="4">
    <source>
        <dbReference type="ARBA" id="ARBA00022840"/>
    </source>
</evidence>
<sequence>MAITNSKTTAVPIAKGTARKHRVTKELLRIIRPGCIAVIDHDDLDDLAAEGLIAAGVTCVVNAGQTMTGTAPVTGPLLLLERGVPVMEIEGSALSFINDDEELTVTAESITAGKRTIPCAAFTRERWLYFYKQAHHGHHERLREFIDNTLAYADKEKDLVLKPLYCPELRVRLEGRHVLVVTRGRDYKQDLAALNGYIEAYAPVFVGVDGGADALLEQGYRPDLIIGDMDSASDRALRCGAELVVHAYPDGEAPGLGRIRKLGLEAAVLSSCGTSEDIALLLAYDHQCEKIVTVGGHSHMFDFLEKGRKGMGSTVLVRMKIGSKLTDAKGIALLNCGLDKRLRKQALWKKASWKQAARSLLRKLRISKT</sequence>
<accession>A0ABY4RKP5</accession>
<dbReference type="SUPFAM" id="SSF63999">
    <property type="entry name" value="Thiamin pyrophosphokinase, catalytic domain"/>
    <property type="match status" value="1"/>
</dbReference>
<dbReference type="InterPro" id="IPR036759">
    <property type="entry name" value="TPK_catalytic_sf"/>
</dbReference>
<name>A0ABY4RKP5_9BACL</name>
<keyword evidence="6" id="KW-1185">Reference proteome</keyword>
<keyword evidence="3" id="KW-0418">Kinase</keyword>
<dbReference type="Proteomes" id="UP001057134">
    <property type="component" value="Chromosome"/>
</dbReference>